<dbReference type="SUPFAM" id="SSF51445">
    <property type="entry name" value="(Trans)glycosidases"/>
    <property type="match status" value="1"/>
</dbReference>
<dbReference type="Proteomes" id="UP001055057">
    <property type="component" value="Unassembled WGS sequence"/>
</dbReference>
<sequence length="427" mass="45980">MPLRVPHRRAVLQGGLALALTGRAVAAPVARASAAAFVDSVGVNVHISSEPYASRFTEVAALLGRSGIRHLRDEIRPSNDLDRWRMLYDAHGIRANLLVSPVTNTPAEMLEYLRMVGPQRVSAIEGQNEGDSDWFMAQPAARPRWHTAVVAYQRAAYRALRSRYDAATLPMLSPSIIDYKPADVALIRESAPFCDAVAIHSYVQHGQEPETGDDYAGLGWYLRHMRDAYRPGAPAVVTEVGYNNFVEPDGSAMSETASGIYLPRLLLNNFAAGIGRTFLYEFMDGATGSTVGNDHWGLVHTDGTPKPAYEAIRTLLGALAEQGGGAPAAPLTVSLPDAGPDLRSLALAKRDGSTVLALWRAVRCWDPQAKTDVSVRPTPQRVVPERPVKRAGTMVLGEGGAWRDQPAGKDGITVPVGAKVVLLALTP</sequence>
<organism evidence="2 3">
    <name type="scientific">Methylobacterium trifolii</name>
    <dbReference type="NCBI Taxonomy" id="1003092"/>
    <lineage>
        <taxon>Bacteria</taxon>
        <taxon>Pseudomonadati</taxon>
        <taxon>Pseudomonadota</taxon>
        <taxon>Alphaproteobacteria</taxon>
        <taxon>Hyphomicrobiales</taxon>
        <taxon>Methylobacteriaceae</taxon>
        <taxon>Methylobacterium</taxon>
    </lineage>
</organism>
<feature type="signal peptide" evidence="1">
    <location>
        <begin position="1"/>
        <end position="26"/>
    </location>
</feature>
<dbReference type="PROSITE" id="PS51318">
    <property type="entry name" value="TAT"/>
    <property type="match status" value="1"/>
</dbReference>
<protein>
    <recommendedName>
        <fullName evidence="4">Asl1-like glycosyl hydrolase catalytic domain-containing protein</fullName>
    </recommendedName>
</protein>
<dbReference type="InterPro" id="IPR006311">
    <property type="entry name" value="TAT_signal"/>
</dbReference>
<dbReference type="EMBL" id="BPRB01000074">
    <property type="protein sequence ID" value="GJE59349.1"/>
    <property type="molecule type" value="Genomic_DNA"/>
</dbReference>
<reference evidence="2" key="1">
    <citation type="journal article" date="2021" name="Front. Microbiol.">
        <title>Comprehensive Comparative Genomics and Phenotyping of Methylobacterium Species.</title>
        <authorList>
            <person name="Alessa O."/>
            <person name="Ogura Y."/>
            <person name="Fujitani Y."/>
            <person name="Takami H."/>
            <person name="Hayashi T."/>
            <person name="Sahin N."/>
            <person name="Tani A."/>
        </authorList>
    </citation>
    <scope>NUCLEOTIDE SEQUENCE</scope>
    <source>
        <strain evidence="2">DSM 23632</strain>
    </source>
</reference>
<keyword evidence="1" id="KW-0732">Signal</keyword>
<name>A0ABQ4TWT0_9HYPH</name>
<dbReference type="RefSeq" id="WP_238181934.1">
    <property type="nucleotide sequence ID" value="NZ_BPRB01000074.1"/>
</dbReference>
<evidence type="ECO:0000313" key="2">
    <source>
        <dbReference type="EMBL" id="GJE59349.1"/>
    </source>
</evidence>
<evidence type="ECO:0000313" key="3">
    <source>
        <dbReference type="Proteomes" id="UP001055057"/>
    </source>
</evidence>
<feature type="chain" id="PRO_5045512212" description="Asl1-like glycosyl hydrolase catalytic domain-containing protein" evidence="1">
    <location>
        <begin position="27"/>
        <end position="427"/>
    </location>
</feature>
<comment type="caution">
    <text evidence="2">The sequence shown here is derived from an EMBL/GenBank/DDBJ whole genome shotgun (WGS) entry which is preliminary data.</text>
</comment>
<accession>A0ABQ4TWT0</accession>
<evidence type="ECO:0008006" key="4">
    <source>
        <dbReference type="Google" id="ProtNLM"/>
    </source>
</evidence>
<evidence type="ECO:0000256" key="1">
    <source>
        <dbReference type="SAM" id="SignalP"/>
    </source>
</evidence>
<keyword evidence="3" id="KW-1185">Reference proteome</keyword>
<dbReference type="InterPro" id="IPR017853">
    <property type="entry name" value="GH"/>
</dbReference>
<dbReference type="Gene3D" id="3.20.20.80">
    <property type="entry name" value="Glycosidases"/>
    <property type="match status" value="1"/>
</dbReference>
<proteinExistence type="predicted"/>
<reference evidence="2" key="2">
    <citation type="submission" date="2021-08" db="EMBL/GenBank/DDBJ databases">
        <authorList>
            <person name="Tani A."/>
            <person name="Ola A."/>
            <person name="Ogura Y."/>
            <person name="Katsura K."/>
            <person name="Hayashi T."/>
        </authorList>
    </citation>
    <scope>NUCLEOTIDE SEQUENCE</scope>
    <source>
        <strain evidence="2">DSM 23632</strain>
    </source>
</reference>
<gene>
    <name evidence="2" type="ORF">MPOCJGCO_1440</name>
</gene>